<evidence type="ECO:0000256" key="2">
    <source>
        <dbReference type="ARBA" id="ARBA00022448"/>
    </source>
</evidence>
<sequence length="423" mass="45408">MSTVFGAINAALDAVVTAIFSGLGLLVPAVYAAQPFWIRALIALAAIGVAGWMFRKIGQVLSKNRPYFRDMTFGVAYGFAFAVWALGATAHLFFIVENPFFRWAIQLLIVFAIAAFLFRLLGRGVGTTGSRKLFRGMPLTAAFGILIILIYAFVAIFAAAIAPYGQEQVLANANIVPGGNPATGGDPAYPLGTDQIGRDILSRLIFGAQNTVGIAFVTTCLAFFLGGSLGFLAATLGGWLDQLLSRIVDALMAIPALIFALLLMTIATAYAQGERTQVTLYMILIIAVIDSTRVFRLSRAVGQSIVVMDYIEAARLRGEGLGYLVFREMLPNAYAPLLAEFGLRFCFVFLTIASLSFLGVGIQPPFADWGTMVRDLSQFINFAAFAPNVAVTPLLAAGAIALLTVAVNFVVDWMLHRSSGLKE</sequence>
<feature type="transmembrane region" description="Helical" evidence="7">
    <location>
        <begin position="7"/>
        <end position="30"/>
    </location>
</feature>
<evidence type="ECO:0000256" key="6">
    <source>
        <dbReference type="ARBA" id="ARBA00023136"/>
    </source>
</evidence>
<comment type="subcellular location">
    <subcellularLocation>
        <location evidence="1 7">Cell membrane</location>
        <topology evidence="1 7">Multi-pass membrane protein</topology>
    </subcellularLocation>
</comment>
<keyword evidence="10" id="KW-1185">Reference proteome</keyword>
<feature type="domain" description="ABC transmembrane type-1" evidence="8">
    <location>
        <begin position="208"/>
        <end position="415"/>
    </location>
</feature>
<dbReference type="SUPFAM" id="SSF161098">
    <property type="entry name" value="MetI-like"/>
    <property type="match status" value="1"/>
</dbReference>
<dbReference type="EMBL" id="BLJE01000002">
    <property type="protein sequence ID" value="GFE64513.1"/>
    <property type="molecule type" value="Genomic_DNA"/>
</dbReference>
<dbReference type="GO" id="GO:0055085">
    <property type="term" value="P:transmembrane transport"/>
    <property type="evidence" value="ECO:0007669"/>
    <property type="project" value="InterPro"/>
</dbReference>
<evidence type="ECO:0000256" key="7">
    <source>
        <dbReference type="RuleBase" id="RU363032"/>
    </source>
</evidence>
<feature type="transmembrane region" description="Helical" evidence="7">
    <location>
        <begin position="36"/>
        <end position="54"/>
    </location>
</feature>
<dbReference type="InterPro" id="IPR000515">
    <property type="entry name" value="MetI-like"/>
</dbReference>
<organism evidence="9 10">
    <name type="scientific">Litoreibacter roseus</name>
    <dbReference type="NCBI Taxonomy" id="2601869"/>
    <lineage>
        <taxon>Bacteria</taxon>
        <taxon>Pseudomonadati</taxon>
        <taxon>Pseudomonadota</taxon>
        <taxon>Alphaproteobacteria</taxon>
        <taxon>Rhodobacterales</taxon>
        <taxon>Roseobacteraceae</taxon>
        <taxon>Litoreibacter</taxon>
    </lineage>
</organism>
<feature type="transmembrane region" description="Helical" evidence="7">
    <location>
        <begin position="100"/>
        <end position="118"/>
    </location>
</feature>
<feature type="transmembrane region" description="Helical" evidence="7">
    <location>
        <begin position="251"/>
        <end position="272"/>
    </location>
</feature>
<dbReference type="PANTHER" id="PTHR43386:SF25">
    <property type="entry name" value="PEPTIDE ABC TRANSPORTER PERMEASE PROTEIN"/>
    <property type="match status" value="1"/>
</dbReference>
<keyword evidence="5 7" id="KW-1133">Transmembrane helix</keyword>
<evidence type="ECO:0000313" key="10">
    <source>
        <dbReference type="Proteomes" id="UP000436822"/>
    </source>
</evidence>
<dbReference type="CDD" id="cd06261">
    <property type="entry name" value="TM_PBP2"/>
    <property type="match status" value="1"/>
</dbReference>
<feature type="transmembrane region" description="Helical" evidence="7">
    <location>
        <begin position="341"/>
        <end position="362"/>
    </location>
</feature>
<evidence type="ECO:0000313" key="9">
    <source>
        <dbReference type="EMBL" id="GFE64513.1"/>
    </source>
</evidence>
<protein>
    <recommendedName>
        <fullName evidence="8">ABC transmembrane type-1 domain-containing protein</fullName>
    </recommendedName>
</protein>
<keyword evidence="4 7" id="KW-0812">Transmembrane</keyword>
<evidence type="ECO:0000256" key="5">
    <source>
        <dbReference type="ARBA" id="ARBA00022989"/>
    </source>
</evidence>
<dbReference type="Proteomes" id="UP000436822">
    <property type="component" value="Unassembled WGS sequence"/>
</dbReference>
<feature type="transmembrane region" description="Helical" evidence="7">
    <location>
        <begin position="75"/>
        <end position="94"/>
    </location>
</feature>
<dbReference type="PROSITE" id="PS50928">
    <property type="entry name" value="ABC_TM1"/>
    <property type="match status" value="1"/>
</dbReference>
<keyword evidence="2 7" id="KW-0813">Transport</keyword>
<comment type="similarity">
    <text evidence="7">Belongs to the binding-protein-dependent transport system permease family.</text>
</comment>
<reference evidence="9 10" key="1">
    <citation type="submission" date="2019-12" db="EMBL/GenBank/DDBJ databases">
        <title>Litoreibacter badius sp. nov., a novel bacteriochlorophyll a-containing bacterium in the genus Litoreibacter.</title>
        <authorList>
            <person name="Kanamuro M."/>
            <person name="Takabe Y."/>
            <person name="Mori K."/>
            <person name="Takaichi S."/>
            <person name="Hanada S."/>
        </authorList>
    </citation>
    <scope>NUCLEOTIDE SEQUENCE [LARGE SCALE GENOMIC DNA]</scope>
    <source>
        <strain evidence="9 10">K6</strain>
    </source>
</reference>
<accession>A0A6N6JDV6</accession>
<proteinExistence type="inferred from homology"/>
<dbReference type="InterPro" id="IPR035906">
    <property type="entry name" value="MetI-like_sf"/>
</dbReference>
<evidence type="ECO:0000256" key="4">
    <source>
        <dbReference type="ARBA" id="ARBA00022692"/>
    </source>
</evidence>
<gene>
    <name evidence="9" type="ORF">KIN_15870</name>
</gene>
<evidence type="ECO:0000256" key="1">
    <source>
        <dbReference type="ARBA" id="ARBA00004651"/>
    </source>
</evidence>
<dbReference type="AlphaFoldDB" id="A0A6N6JDV6"/>
<dbReference type="GO" id="GO:0005886">
    <property type="term" value="C:plasma membrane"/>
    <property type="evidence" value="ECO:0007669"/>
    <property type="project" value="UniProtKB-SubCell"/>
</dbReference>
<keyword evidence="3" id="KW-1003">Cell membrane</keyword>
<evidence type="ECO:0000256" key="3">
    <source>
        <dbReference type="ARBA" id="ARBA00022475"/>
    </source>
</evidence>
<comment type="caution">
    <text evidence="9">The sequence shown here is derived from an EMBL/GenBank/DDBJ whole genome shotgun (WGS) entry which is preliminary data.</text>
</comment>
<dbReference type="PANTHER" id="PTHR43386">
    <property type="entry name" value="OLIGOPEPTIDE TRANSPORT SYSTEM PERMEASE PROTEIN APPC"/>
    <property type="match status" value="1"/>
</dbReference>
<evidence type="ECO:0000259" key="8">
    <source>
        <dbReference type="PROSITE" id="PS50928"/>
    </source>
</evidence>
<dbReference type="Pfam" id="PF00528">
    <property type="entry name" value="BPD_transp_1"/>
    <property type="match status" value="1"/>
</dbReference>
<feature type="transmembrane region" description="Helical" evidence="7">
    <location>
        <begin position="382"/>
        <end position="411"/>
    </location>
</feature>
<name>A0A6N6JDV6_9RHOB</name>
<keyword evidence="6 7" id="KW-0472">Membrane</keyword>
<feature type="transmembrane region" description="Helical" evidence="7">
    <location>
        <begin position="278"/>
        <end position="295"/>
    </location>
</feature>
<dbReference type="InterPro" id="IPR050366">
    <property type="entry name" value="BP-dependent_transpt_permease"/>
</dbReference>
<feature type="transmembrane region" description="Helical" evidence="7">
    <location>
        <begin position="139"/>
        <end position="162"/>
    </location>
</feature>
<dbReference type="Gene3D" id="1.10.3720.10">
    <property type="entry name" value="MetI-like"/>
    <property type="match status" value="1"/>
</dbReference>
<feature type="transmembrane region" description="Helical" evidence="7">
    <location>
        <begin position="212"/>
        <end position="239"/>
    </location>
</feature>